<dbReference type="EMBL" id="CAJJDP010000156">
    <property type="protein sequence ID" value="CAD8211555.1"/>
    <property type="molecule type" value="Genomic_DNA"/>
</dbReference>
<dbReference type="Proteomes" id="UP000683925">
    <property type="component" value="Unassembled WGS sequence"/>
</dbReference>
<proteinExistence type="predicted"/>
<dbReference type="Pfam" id="PF00179">
    <property type="entry name" value="UQ_con"/>
    <property type="match status" value="1"/>
</dbReference>
<dbReference type="InterPro" id="IPR000608">
    <property type="entry name" value="UBC"/>
</dbReference>
<dbReference type="OMA" id="ITFRNGF"/>
<protein>
    <recommendedName>
        <fullName evidence="1">UBC core domain-containing protein</fullName>
    </recommendedName>
</protein>
<gene>
    <name evidence="2" type="ORF">POCTA_138.1.T1540132</name>
</gene>
<evidence type="ECO:0000259" key="1">
    <source>
        <dbReference type="PROSITE" id="PS50127"/>
    </source>
</evidence>
<dbReference type="OrthoDB" id="290858at2759"/>
<sequence>MQPTQFQQKRLQFEEENLLENSDQLPPNCSYKKTGPLAYVVQYVGEKGTPHEGAHIVVDVDLSGTNGSPGFPAEAPNITFRNGFQHVNVYPMGKLCMYLSNKETFTSGTTLLEIFQGINQVIHHPTFHDPANASILIQEGGKGYDEKMRDQAKKLSQPQYKVL</sequence>
<keyword evidence="3" id="KW-1185">Reference proteome</keyword>
<name>A0A8S1YBV4_PAROT</name>
<evidence type="ECO:0000313" key="3">
    <source>
        <dbReference type="Proteomes" id="UP000683925"/>
    </source>
</evidence>
<comment type="caution">
    <text evidence="2">The sequence shown here is derived from an EMBL/GenBank/DDBJ whole genome shotgun (WGS) entry which is preliminary data.</text>
</comment>
<evidence type="ECO:0000313" key="2">
    <source>
        <dbReference type="EMBL" id="CAD8211555.1"/>
    </source>
</evidence>
<dbReference type="SMART" id="SM00212">
    <property type="entry name" value="UBCc"/>
    <property type="match status" value="1"/>
</dbReference>
<dbReference type="CDD" id="cd00195">
    <property type="entry name" value="UBCc_UEV"/>
    <property type="match status" value="1"/>
</dbReference>
<dbReference type="PROSITE" id="PS50127">
    <property type="entry name" value="UBC_2"/>
    <property type="match status" value="1"/>
</dbReference>
<feature type="domain" description="UBC core" evidence="1">
    <location>
        <begin position="6"/>
        <end position="163"/>
    </location>
</feature>
<dbReference type="AlphaFoldDB" id="A0A8S1YBV4"/>
<organism evidence="2 3">
    <name type="scientific">Paramecium octaurelia</name>
    <dbReference type="NCBI Taxonomy" id="43137"/>
    <lineage>
        <taxon>Eukaryota</taxon>
        <taxon>Sar</taxon>
        <taxon>Alveolata</taxon>
        <taxon>Ciliophora</taxon>
        <taxon>Intramacronucleata</taxon>
        <taxon>Oligohymenophorea</taxon>
        <taxon>Peniculida</taxon>
        <taxon>Parameciidae</taxon>
        <taxon>Paramecium</taxon>
    </lineage>
</organism>
<accession>A0A8S1YBV4</accession>
<reference evidence="2" key="1">
    <citation type="submission" date="2021-01" db="EMBL/GenBank/DDBJ databases">
        <authorList>
            <consortium name="Genoscope - CEA"/>
            <person name="William W."/>
        </authorList>
    </citation>
    <scope>NUCLEOTIDE SEQUENCE</scope>
</reference>